<organism evidence="1 2">
    <name type="scientific">Melastoma candidum</name>
    <dbReference type="NCBI Taxonomy" id="119954"/>
    <lineage>
        <taxon>Eukaryota</taxon>
        <taxon>Viridiplantae</taxon>
        <taxon>Streptophyta</taxon>
        <taxon>Embryophyta</taxon>
        <taxon>Tracheophyta</taxon>
        <taxon>Spermatophyta</taxon>
        <taxon>Magnoliopsida</taxon>
        <taxon>eudicotyledons</taxon>
        <taxon>Gunneridae</taxon>
        <taxon>Pentapetalae</taxon>
        <taxon>rosids</taxon>
        <taxon>malvids</taxon>
        <taxon>Myrtales</taxon>
        <taxon>Melastomataceae</taxon>
        <taxon>Melastomatoideae</taxon>
        <taxon>Melastomateae</taxon>
        <taxon>Melastoma</taxon>
    </lineage>
</organism>
<gene>
    <name evidence="1" type="ORF">MLD38_031861</name>
</gene>
<keyword evidence="2" id="KW-1185">Reference proteome</keyword>
<dbReference type="Proteomes" id="UP001057402">
    <property type="component" value="Chromosome 9"/>
</dbReference>
<accession>A0ACB9MR04</accession>
<name>A0ACB9MR04_9MYRT</name>
<sequence>MLRVDSNQRPINTTTTKPDLTTHLRSEQRGRSNLHLSEGNSPPRSSLYAPPLLFSSLEEITDSLGRKRIRKRKGEEKEG</sequence>
<evidence type="ECO:0000313" key="1">
    <source>
        <dbReference type="EMBL" id="KAI4326558.1"/>
    </source>
</evidence>
<feature type="non-terminal residue" evidence="1">
    <location>
        <position position="79"/>
    </location>
</feature>
<dbReference type="EMBL" id="CM042888">
    <property type="protein sequence ID" value="KAI4326558.1"/>
    <property type="molecule type" value="Genomic_DNA"/>
</dbReference>
<proteinExistence type="predicted"/>
<evidence type="ECO:0000313" key="2">
    <source>
        <dbReference type="Proteomes" id="UP001057402"/>
    </source>
</evidence>
<reference evidence="2" key="1">
    <citation type="journal article" date="2023" name="Front. Plant Sci.">
        <title>Chromosomal-level genome assembly of Melastoma candidum provides insights into trichome evolution.</title>
        <authorList>
            <person name="Zhong Y."/>
            <person name="Wu W."/>
            <person name="Sun C."/>
            <person name="Zou P."/>
            <person name="Liu Y."/>
            <person name="Dai S."/>
            <person name="Zhou R."/>
        </authorList>
    </citation>
    <scope>NUCLEOTIDE SEQUENCE [LARGE SCALE GENOMIC DNA]</scope>
</reference>
<protein>
    <submittedName>
        <fullName evidence="1">Uncharacterized protein</fullName>
    </submittedName>
</protein>
<comment type="caution">
    <text evidence="1">The sequence shown here is derived from an EMBL/GenBank/DDBJ whole genome shotgun (WGS) entry which is preliminary data.</text>
</comment>